<dbReference type="PATRIC" id="fig|1045004.4.peg.1559"/>
<sequence>MDAKIISNQGRIIYDDQDENKLIAYYHLNDYFMSHPIGPKTADAFYPDFSQDSWILKYPSIIERYAQPALVERLHRLQHNNLS</sequence>
<organism evidence="1 2">
    <name type="scientific">Oenococcus kitaharae DSM 17330</name>
    <dbReference type="NCBI Taxonomy" id="1045004"/>
    <lineage>
        <taxon>Bacteria</taxon>
        <taxon>Bacillati</taxon>
        <taxon>Bacillota</taxon>
        <taxon>Bacilli</taxon>
        <taxon>Lactobacillales</taxon>
        <taxon>Lactobacillaceae</taxon>
        <taxon>Oenococcus</taxon>
    </lineage>
</organism>
<proteinExistence type="predicted"/>
<dbReference type="EMBL" id="AFVZ01000001">
    <property type="protein sequence ID" value="EHN59665.1"/>
    <property type="molecule type" value="Genomic_DNA"/>
</dbReference>
<evidence type="ECO:0000313" key="2">
    <source>
        <dbReference type="Proteomes" id="UP000004959"/>
    </source>
</evidence>
<dbReference type="Proteomes" id="UP000004959">
    <property type="component" value="Chromosome"/>
</dbReference>
<dbReference type="HOGENOM" id="CLU_170303_0_0_9"/>
<dbReference type="RefSeq" id="WP_007746704.1">
    <property type="nucleotide sequence ID" value="NZ_CM001398.1"/>
</dbReference>
<keyword evidence="2" id="KW-1185">Reference proteome</keyword>
<protein>
    <submittedName>
        <fullName evidence="1">Uncharacterized protein</fullName>
    </submittedName>
</protein>
<dbReference type="AlphaFoldDB" id="G9WH99"/>
<name>G9WH99_9LACO</name>
<gene>
    <name evidence="1" type="ORF">OKIT_1588</name>
</gene>
<evidence type="ECO:0000313" key="1">
    <source>
        <dbReference type="EMBL" id="EHN59665.1"/>
    </source>
</evidence>
<accession>G9WH99</accession>
<comment type="caution">
    <text evidence="1">The sequence shown here is derived from an EMBL/GenBank/DDBJ whole genome shotgun (WGS) entry which is preliminary data.</text>
</comment>
<reference evidence="1 2" key="1">
    <citation type="journal article" date="2012" name="PLoS ONE">
        <title>Functional divergence in the genus oenococcus as predicted by genome sequencing of the newly-described species, Oenococcus kitaharae.</title>
        <authorList>
            <person name="Borneman A.R."/>
            <person name="McCarthy J.M."/>
            <person name="Chambers P.J."/>
            <person name="Bartowsky E.J."/>
        </authorList>
    </citation>
    <scope>NUCLEOTIDE SEQUENCE [LARGE SCALE GENOMIC DNA]</scope>
    <source>
        <strain evidence="2">DSM17330</strain>
    </source>
</reference>